<protein>
    <submittedName>
        <fullName evidence="3">Insulinase family protein</fullName>
    </submittedName>
</protein>
<organism evidence="3 4">
    <name type="scientific">Haloflavibacter putidus</name>
    <dbReference type="NCBI Taxonomy" id="2576776"/>
    <lineage>
        <taxon>Bacteria</taxon>
        <taxon>Pseudomonadati</taxon>
        <taxon>Bacteroidota</taxon>
        <taxon>Flavobacteriia</taxon>
        <taxon>Flavobacteriales</taxon>
        <taxon>Flavobacteriaceae</taxon>
        <taxon>Haloflavibacter</taxon>
    </lineage>
</organism>
<feature type="chain" id="PRO_5021294025" evidence="1">
    <location>
        <begin position="21"/>
        <end position="688"/>
    </location>
</feature>
<dbReference type="InterPro" id="IPR011249">
    <property type="entry name" value="Metalloenz_LuxS/M16"/>
</dbReference>
<evidence type="ECO:0000259" key="2">
    <source>
        <dbReference type="Pfam" id="PF05193"/>
    </source>
</evidence>
<reference evidence="3 4" key="1">
    <citation type="submission" date="2019-06" db="EMBL/GenBank/DDBJ databases">
        <title>Flavibacter putida gen. nov., sp. nov., a novel marine bacterium of the family Flavobacteriaceae isolated from coastal seawater.</title>
        <authorList>
            <person name="Feng X."/>
        </authorList>
    </citation>
    <scope>NUCLEOTIDE SEQUENCE [LARGE SCALE GENOMIC DNA]</scope>
    <source>
        <strain evidence="3 4">PLHSN227</strain>
    </source>
</reference>
<gene>
    <name evidence="3" type="ORF">FKR84_09230</name>
</gene>
<comment type="caution">
    <text evidence="3">The sequence shown here is derived from an EMBL/GenBank/DDBJ whole genome shotgun (WGS) entry which is preliminary data.</text>
</comment>
<keyword evidence="1" id="KW-0732">Signal</keyword>
<dbReference type="EMBL" id="VIAR01000008">
    <property type="protein sequence ID" value="TQD38592.1"/>
    <property type="molecule type" value="Genomic_DNA"/>
</dbReference>
<feature type="signal peptide" evidence="1">
    <location>
        <begin position="1"/>
        <end position="20"/>
    </location>
</feature>
<dbReference type="SUPFAM" id="SSF63411">
    <property type="entry name" value="LuxS/MPP-like metallohydrolase"/>
    <property type="match status" value="2"/>
</dbReference>
<dbReference type="Gene3D" id="3.30.830.10">
    <property type="entry name" value="Metalloenzyme, LuxS/M16 peptidase-like"/>
    <property type="match status" value="2"/>
</dbReference>
<dbReference type="Pfam" id="PF05193">
    <property type="entry name" value="Peptidase_M16_C"/>
    <property type="match status" value="1"/>
</dbReference>
<keyword evidence="4" id="KW-1185">Reference proteome</keyword>
<proteinExistence type="predicted"/>
<accession>A0A507ZYC1</accession>
<dbReference type="GO" id="GO:0046872">
    <property type="term" value="F:metal ion binding"/>
    <property type="evidence" value="ECO:0007669"/>
    <property type="project" value="InterPro"/>
</dbReference>
<dbReference type="Proteomes" id="UP000317169">
    <property type="component" value="Unassembled WGS sequence"/>
</dbReference>
<dbReference type="OrthoDB" id="9811314at2"/>
<feature type="domain" description="Peptidase M16 C-terminal" evidence="2">
    <location>
        <begin position="199"/>
        <end position="376"/>
    </location>
</feature>
<sequence>MKLKIISLFILCLTVVGLQAQIDRSKQPEPGPAPKINLGKPQSFTLNNGLKVMVVENHKLPRVRANLIIDNQPHSEGNKAGIKDLYSAMMGTGTTKKTKDEFNQRVDFLGANVSYGAESASARSLSKFFPEVLGLMAEGLLHPKFTQEEFEDQRDIILEGLKSGQKSAAFIASNASAALAYGKNHPYGEFASEESVNNIKLNDVKTYYQNYISPKNAYLVVVGDVDVADVKKLARKHFGSWSAGTPPNISLPKVQEAQYTQVNFIDLPNAVQSVLRLQNTIDLQMKDEDYFPVLVANQILGGSFGSYLNMNLREANGYTYGVRSSTGADKYASRFVVATSVRNAVSDSAIVESLKEINKIKSEKVSFEALNNAKNKFAGDFVLRLENPGTIADYAVNIETRDLSKDFYKQFLKKINAVTPEDILRVANKYYKTDNMQLVVVGKGSEVAENLENIKLNGKKIPVRYYDKHANPIEKPEYNKEVPEGMSVTDVYDAYIKAIGGEKAVKDINNISIKGSASVQGNPIKFIRVETADGKIKEETTMNGMVLNKNVFNGKSGYRSVQGQKMQYTEEDITETKESAGLFAELKANPDAKLIGIESVDGNDAYVVQEAEDTKAYYDTNTGLKVQEVTTISQAGQTMTNTTQLSNYKAVSGVKIPHSLSLSFGPQSVEMKVDEVKVNQNLTAEDFE</sequence>
<dbReference type="InterPro" id="IPR050361">
    <property type="entry name" value="MPP/UQCRC_Complex"/>
</dbReference>
<evidence type="ECO:0000313" key="4">
    <source>
        <dbReference type="Proteomes" id="UP000317169"/>
    </source>
</evidence>
<dbReference type="PANTHER" id="PTHR11851:SF224">
    <property type="entry name" value="PROCESSING PROTEASE"/>
    <property type="match status" value="1"/>
</dbReference>
<dbReference type="RefSeq" id="WP_141422019.1">
    <property type="nucleotide sequence ID" value="NZ_VIAR01000008.1"/>
</dbReference>
<evidence type="ECO:0000313" key="3">
    <source>
        <dbReference type="EMBL" id="TQD38592.1"/>
    </source>
</evidence>
<dbReference type="AlphaFoldDB" id="A0A507ZYC1"/>
<evidence type="ECO:0000256" key="1">
    <source>
        <dbReference type="SAM" id="SignalP"/>
    </source>
</evidence>
<dbReference type="InterPro" id="IPR007863">
    <property type="entry name" value="Peptidase_M16_C"/>
</dbReference>
<dbReference type="PANTHER" id="PTHR11851">
    <property type="entry name" value="METALLOPROTEASE"/>
    <property type="match status" value="1"/>
</dbReference>
<name>A0A507ZYC1_9FLAO</name>